<evidence type="ECO:0000313" key="3">
    <source>
        <dbReference type="EMBL" id="PAV18847.1"/>
    </source>
</evidence>
<keyword evidence="4" id="KW-1185">Reference proteome</keyword>
<dbReference type="AlphaFoldDB" id="A0A286UGY5"/>
<dbReference type="Pfam" id="PF13883">
    <property type="entry name" value="CREG_beta-barrel"/>
    <property type="match status" value="1"/>
</dbReference>
<accession>A0A286UGY5</accession>
<protein>
    <recommendedName>
        <fullName evidence="2">CREG-like beta-barrel domain-containing protein</fullName>
    </recommendedName>
</protein>
<feature type="signal peptide" evidence="1">
    <location>
        <begin position="1"/>
        <end position="19"/>
    </location>
</feature>
<dbReference type="SUPFAM" id="SSF50475">
    <property type="entry name" value="FMN-binding split barrel"/>
    <property type="match status" value="1"/>
</dbReference>
<dbReference type="EMBL" id="NBII01000005">
    <property type="protein sequence ID" value="PAV18847.1"/>
    <property type="molecule type" value="Genomic_DNA"/>
</dbReference>
<feature type="chain" id="PRO_5013608388" description="CREG-like beta-barrel domain-containing protein" evidence="1">
    <location>
        <begin position="20"/>
        <end position="208"/>
    </location>
</feature>
<gene>
    <name evidence="3" type="ORF">PNOK_0569000</name>
</gene>
<dbReference type="InterPro" id="IPR012349">
    <property type="entry name" value="Split_barrel_FMN-bd"/>
</dbReference>
<evidence type="ECO:0000313" key="4">
    <source>
        <dbReference type="Proteomes" id="UP000217199"/>
    </source>
</evidence>
<organism evidence="3 4">
    <name type="scientific">Pyrrhoderma noxium</name>
    <dbReference type="NCBI Taxonomy" id="2282107"/>
    <lineage>
        <taxon>Eukaryota</taxon>
        <taxon>Fungi</taxon>
        <taxon>Dikarya</taxon>
        <taxon>Basidiomycota</taxon>
        <taxon>Agaricomycotina</taxon>
        <taxon>Agaricomycetes</taxon>
        <taxon>Hymenochaetales</taxon>
        <taxon>Hymenochaetaceae</taxon>
        <taxon>Pyrrhoderma</taxon>
    </lineage>
</organism>
<dbReference type="PANTHER" id="PTHR37273:SF1">
    <property type="entry name" value="ADL397C-AP"/>
    <property type="match status" value="1"/>
</dbReference>
<dbReference type="OrthoDB" id="2138282at2759"/>
<reference evidence="3 4" key="1">
    <citation type="journal article" date="2017" name="Mol. Ecol.">
        <title>Comparative and population genomic landscape of Phellinus noxius: A hypervariable fungus causing root rot in trees.</title>
        <authorList>
            <person name="Chung C.L."/>
            <person name="Lee T.J."/>
            <person name="Akiba M."/>
            <person name="Lee H.H."/>
            <person name="Kuo T.H."/>
            <person name="Liu D."/>
            <person name="Ke H.M."/>
            <person name="Yokoi T."/>
            <person name="Roa M.B."/>
            <person name="Lu M.J."/>
            <person name="Chang Y.Y."/>
            <person name="Ann P.J."/>
            <person name="Tsai J.N."/>
            <person name="Chen C.Y."/>
            <person name="Tzean S.S."/>
            <person name="Ota Y."/>
            <person name="Hattori T."/>
            <person name="Sahashi N."/>
            <person name="Liou R.F."/>
            <person name="Kikuchi T."/>
            <person name="Tsai I.J."/>
        </authorList>
    </citation>
    <scope>NUCLEOTIDE SEQUENCE [LARGE SCALE GENOMIC DNA]</scope>
    <source>
        <strain evidence="3 4">FFPRI411160</strain>
    </source>
</reference>
<evidence type="ECO:0000256" key="1">
    <source>
        <dbReference type="SAM" id="SignalP"/>
    </source>
</evidence>
<name>A0A286UGY5_9AGAM</name>
<dbReference type="InterPro" id="IPR055343">
    <property type="entry name" value="CREG_beta-barrel"/>
</dbReference>
<keyword evidence="1" id="KW-0732">Signal</keyword>
<proteinExistence type="predicted"/>
<comment type="caution">
    <text evidence="3">The sequence shown here is derived from an EMBL/GenBank/DDBJ whole genome shotgun (WGS) entry which is preliminary data.</text>
</comment>
<evidence type="ECO:0000259" key="2">
    <source>
        <dbReference type="Pfam" id="PF13883"/>
    </source>
</evidence>
<dbReference type="Proteomes" id="UP000217199">
    <property type="component" value="Unassembled WGS sequence"/>
</dbReference>
<dbReference type="Gene3D" id="2.30.110.10">
    <property type="entry name" value="Electron Transport, Fmn-binding Protein, Chain A"/>
    <property type="match status" value="1"/>
</dbReference>
<sequence length="208" mass="22993">MQLLHLFLLAATTASSVLSKETVEDAALLARGLVSNPLAIGVMATIFPENSDLRGEPFALQEYYASCYTNGSLSLITMPISRHTRNIVNSPTHSASMTVWTSPPAASRARVSLIGNVTFLSSRFAEESGIKDCYLAAHRDARWWLPDDPDAAHTAYWARFDPYSIFFVGGFGDKHYIGDIPTELYQRVGPTYTEEALQTEDNVLQVQE</sequence>
<dbReference type="InParanoid" id="A0A286UGY5"/>
<dbReference type="STRING" id="2282107.A0A286UGY5"/>
<feature type="domain" description="CREG-like beta-barrel" evidence="2">
    <location>
        <begin position="22"/>
        <end position="185"/>
    </location>
</feature>
<dbReference type="PANTHER" id="PTHR37273">
    <property type="entry name" value="CHROMOSOME 8, WHOLE GENOME SHOTGUN SEQUENCE"/>
    <property type="match status" value="1"/>
</dbReference>